<dbReference type="EMBL" id="CP039734">
    <property type="protein sequence ID" value="QIR75785.1"/>
    <property type="molecule type" value="Genomic_DNA"/>
</dbReference>
<evidence type="ECO:0000313" key="4">
    <source>
        <dbReference type="Proteomes" id="UP000217349"/>
    </source>
</evidence>
<gene>
    <name evidence="3" type="ORF">FA584_05990</name>
    <name evidence="2" type="ORF">SJPD1_2620</name>
</gene>
<dbReference type="Gene3D" id="1.10.1200.10">
    <property type="entry name" value="ACP-like"/>
    <property type="match status" value="1"/>
</dbReference>
<dbReference type="Proteomes" id="UP000217349">
    <property type="component" value="Chromosome"/>
</dbReference>
<accession>A0A6G9VSP7</accession>
<dbReference type="OrthoDB" id="9803943at2"/>
<evidence type="ECO:0000313" key="3">
    <source>
        <dbReference type="EMBL" id="QIR75785.1"/>
    </source>
</evidence>
<dbReference type="InterPro" id="IPR009081">
    <property type="entry name" value="PP-bd_ACP"/>
</dbReference>
<evidence type="ECO:0000313" key="5">
    <source>
        <dbReference type="Proteomes" id="UP000502831"/>
    </source>
</evidence>
<evidence type="ECO:0000259" key="1">
    <source>
        <dbReference type="PROSITE" id="PS50075"/>
    </source>
</evidence>
<sequence length="83" mass="9441">MVDIRTLKEILIKNLKLEDMKPEDIDDTMPLFGENGLGLDSVDSIELVLTIDKEFGVKISDSKEYEKIFANVQSLLDFINAHK</sequence>
<reference evidence="4" key="2">
    <citation type="submission" date="2017-09" db="EMBL/GenBank/DDBJ databases">
        <title>The complete genome of Sulfurospirillum sp. JPD-1.</title>
        <authorList>
            <person name="Goris T."/>
        </authorList>
    </citation>
    <scope>NUCLEOTIDE SEQUENCE [LARGE SCALE GENOMIC DNA]</scope>
    <source>
        <strain evidence="4">JPD-1</strain>
    </source>
</reference>
<dbReference type="Proteomes" id="UP000502831">
    <property type="component" value="Chromosome"/>
</dbReference>
<dbReference type="Pfam" id="PF00550">
    <property type="entry name" value="PP-binding"/>
    <property type="match status" value="1"/>
</dbReference>
<feature type="domain" description="Carrier" evidence="1">
    <location>
        <begin position="3"/>
        <end position="83"/>
    </location>
</feature>
<reference evidence="3" key="5">
    <citation type="submission" date="2020-08" db="EMBL/GenBank/DDBJ databases">
        <authorList>
            <person name="Yang Y."/>
            <person name="Huo L."/>
            <person name="Yan J."/>
        </authorList>
    </citation>
    <scope>NUCLEOTIDE SEQUENCE</scope>
    <source>
        <strain evidence="3">ACSDCE</strain>
    </source>
</reference>
<reference evidence="3 5" key="1">
    <citation type="journal article" date="2017" name="Environ. Sci. Technol.">
        <title>Organohalide Respiration with Chlorinated Ethenes under Low pH Conditions.</title>
        <authorList>
            <person name="Yang Y."/>
            <person name="Capiro N.L."/>
            <person name="Marcet T.F."/>
            <person name="Yan J."/>
            <person name="Pennell K.D."/>
            <person name="Loffler F.E."/>
        </authorList>
    </citation>
    <scope>NUCLEOTIDE SEQUENCE [LARGE SCALE GENOMIC DNA]</scope>
    <source>
        <strain evidence="3 5">ACSDCE</strain>
    </source>
</reference>
<reference evidence="2" key="3">
    <citation type="submission" date="2017-09" db="EMBL/GenBank/DDBJ databases">
        <authorList>
            <person name="Goris T."/>
        </authorList>
    </citation>
    <scope>NUCLEOTIDE SEQUENCE</scope>
    <source>
        <strain evidence="2">JPD-1</strain>
    </source>
</reference>
<dbReference type="NCBIfam" id="NF006617">
    <property type="entry name" value="PRK09184.1"/>
    <property type="match status" value="1"/>
</dbReference>
<dbReference type="RefSeq" id="WP_096047522.1">
    <property type="nucleotide sequence ID" value="NZ_CP023275.1"/>
</dbReference>
<dbReference type="AlphaFoldDB" id="A0A290HVP0"/>
<protein>
    <submittedName>
        <fullName evidence="2">Acyl carrier protein</fullName>
    </submittedName>
</protein>
<dbReference type="PROSITE" id="PS50075">
    <property type="entry name" value="CARRIER"/>
    <property type="match status" value="1"/>
</dbReference>
<name>A0A290HVP0_9BACT</name>
<accession>A0A290HVP0</accession>
<evidence type="ECO:0000313" key="2">
    <source>
        <dbReference type="EMBL" id="ATB70714.1"/>
    </source>
</evidence>
<dbReference type="KEGG" id="sulj:SJPD1_2620"/>
<dbReference type="EMBL" id="CP023275">
    <property type="protein sequence ID" value="ATB70714.1"/>
    <property type="molecule type" value="Genomic_DNA"/>
</dbReference>
<dbReference type="InterPro" id="IPR036736">
    <property type="entry name" value="ACP-like_sf"/>
</dbReference>
<reference evidence="2" key="4">
    <citation type="journal article" date="2020" name="MicrobiologyOpen">
        <title>Tetrachloroethene respiration in Sulfurospirillum species is regulated by a two-component system as unraveled by comparative genomics, transcriptomics, and regulator binding studies.</title>
        <authorList>
            <person name="Esken J."/>
            <person name="Goris T."/>
            <person name="Gadkari J."/>
            <person name="Bischler T."/>
            <person name="Forstner K.U."/>
            <person name="Sharma C.M."/>
            <person name="Diekert G."/>
            <person name="Schubert T."/>
        </authorList>
    </citation>
    <scope>NUCLEOTIDE SEQUENCE</scope>
    <source>
        <strain evidence="2">JPD-1</strain>
    </source>
</reference>
<organism evidence="2 4">
    <name type="scientific">Sulfurospirillum diekertiae</name>
    <dbReference type="NCBI Taxonomy" id="1854492"/>
    <lineage>
        <taxon>Bacteria</taxon>
        <taxon>Pseudomonadati</taxon>
        <taxon>Campylobacterota</taxon>
        <taxon>Epsilonproteobacteria</taxon>
        <taxon>Campylobacterales</taxon>
        <taxon>Sulfurospirillaceae</taxon>
        <taxon>Sulfurospirillum</taxon>
    </lineage>
</organism>
<proteinExistence type="predicted"/>
<dbReference type="SUPFAM" id="SSF47336">
    <property type="entry name" value="ACP-like"/>
    <property type="match status" value="1"/>
</dbReference>